<evidence type="ECO:0000313" key="1">
    <source>
        <dbReference type="EMBL" id="KAG6717437.1"/>
    </source>
</evidence>
<comment type="caution">
    <text evidence="1">The sequence shown here is derived from an EMBL/GenBank/DDBJ whole genome shotgun (WGS) entry which is preliminary data.</text>
</comment>
<dbReference type="AlphaFoldDB" id="A0A922FCG2"/>
<accession>A0A922FCG2</accession>
<evidence type="ECO:0000313" key="2">
    <source>
        <dbReference type="Proteomes" id="UP000811246"/>
    </source>
</evidence>
<dbReference type="EMBL" id="CM031828">
    <property type="protein sequence ID" value="KAG6717437.1"/>
    <property type="molecule type" value="Genomic_DNA"/>
</dbReference>
<gene>
    <name evidence="1" type="ORF">I3842_04G099400</name>
</gene>
<dbReference type="Proteomes" id="UP000811246">
    <property type="component" value="Chromosome 4"/>
</dbReference>
<sequence>MGFYFQFCVGSIFVPKPLLSLFFSLSVTRRHGIVHIFESQSSSWVRELLGGVVVAGKRAIRSSICIWLPLSMGNGKEHSSTLTPCNSNPLSADIPSTCPESPNYMHPYYGEVPAWSLGFMPNAGYPFPHNTETPIEVTCTSSTVEEINEHRPNPQEWDGWITTAGMIFVA</sequence>
<name>A0A922FCG2_CARIL</name>
<organism evidence="1 2">
    <name type="scientific">Carya illinoinensis</name>
    <name type="common">Pecan</name>
    <dbReference type="NCBI Taxonomy" id="32201"/>
    <lineage>
        <taxon>Eukaryota</taxon>
        <taxon>Viridiplantae</taxon>
        <taxon>Streptophyta</taxon>
        <taxon>Embryophyta</taxon>
        <taxon>Tracheophyta</taxon>
        <taxon>Spermatophyta</taxon>
        <taxon>Magnoliopsida</taxon>
        <taxon>eudicotyledons</taxon>
        <taxon>Gunneridae</taxon>
        <taxon>Pentapetalae</taxon>
        <taxon>rosids</taxon>
        <taxon>fabids</taxon>
        <taxon>Fagales</taxon>
        <taxon>Juglandaceae</taxon>
        <taxon>Carya</taxon>
    </lineage>
</organism>
<protein>
    <submittedName>
        <fullName evidence="1">Uncharacterized protein</fullName>
    </submittedName>
</protein>
<reference evidence="1" key="1">
    <citation type="submission" date="2021-01" db="EMBL/GenBank/DDBJ databases">
        <authorList>
            <person name="Lovell J.T."/>
            <person name="Bentley N."/>
            <person name="Bhattarai G."/>
            <person name="Jenkins J.W."/>
            <person name="Sreedasyam A."/>
            <person name="Alarcon Y."/>
            <person name="Bock C."/>
            <person name="Boston L."/>
            <person name="Carlson J."/>
            <person name="Cervantes K."/>
            <person name="Clermont K."/>
            <person name="Krom N."/>
            <person name="Kubenka K."/>
            <person name="Mamidi S."/>
            <person name="Mattison C."/>
            <person name="Monteros M."/>
            <person name="Pisani C."/>
            <person name="Plott C."/>
            <person name="Rajasekar S."/>
            <person name="Rhein H.S."/>
            <person name="Rohla C."/>
            <person name="Song M."/>
            <person name="Hilaire R.S."/>
            <person name="Shu S."/>
            <person name="Wells L."/>
            <person name="Wang X."/>
            <person name="Webber J."/>
            <person name="Heerema R.J."/>
            <person name="Klein P."/>
            <person name="Conner P."/>
            <person name="Grauke L."/>
            <person name="Grimwood J."/>
            <person name="Schmutz J."/>
            <person name="Randall J.J."/>
        </authorList>
    </citation>
    <scope>NUCLEOTIDE SEQUENCE</scope>
    <source>
        <tissue evidence="1">Leaf</tissue>
    </source>
</reference>
<proteinExistence type="predicted"/>